<proteinExistence type="predicted"/>
<sequence length="77" mass="8569">MGEPLVMGKILGINKTRECAGLATRKQVTKKFGVGITRYDRTPTTFAGQVPRPYRHARLAFALFVVPRVEDLQIGPQ</sequence>
<evidence type="ECO:0000313" key="1">
    <source>
        <dbReference type="EMBL" id="KZV95208.1"/>
    </source>
</evidence>
<dbReference type="Proteomes" id="UP000077266">
    <property type="component" value="Unassembled WGS sequence"/>
</dbReference>
<protein>
    <submittedName>
        <fullName evidence="1">Uncharacterized protein</fullName>
    </submittedName>
</protein>
<dbReference type="AlphaFoldDB" id="A0A165JR04"/>
<gene>
    <name evidence="1" type="ORF">EXIGLDRAFT_735813</name>
</gene>
<reference evidence="1 2" key="1">
    <citation type="journal article" date="2016" name="Mol. Biol. Evol.">
        <title>Comparative Genomics of Early-Diverging Mushroom-Forming Fungi Provides Insights into the Origins of Lignocellulose Decay Capabilities.</title>
        <authorList>
            <person name="Nagy L.G."/>
            <person name="Riley R."/>
            <person name="Tritt A."/>
            <person name="Adam C."/>
            <person name="Daum C."/>
            <person name="Floudas D."/>
            <person name="Sun H."/>
            <person name="Yadav J.S."/>
            <person name="Pangilinan J."/>
            <person name="Larsson K.H."/>
            <person name="Matsuura K."/>
            <person name="Barry K."/>
            <person name="Labutti K."/>
            <person name="Kuo R."/>
            <person name="Ohm R.A."/>
            <person name="Bhattacharya S.S."/>
            <person name="Shirouzu T."/>
            <person name="Yoshinaga Y."/>
            <person name="Martin F.M."/>
            <person name="Grigoriev I.V."/>
            <person name="Hibbett D.S."/>
        </authorList>
    </citation>
    <scope>NUCLEOTIDE SEQUENCE [LARGE SCALE GENOMIC DNA]</scope>
    <source>
        <strain evidence="1 2">HHB12029</strain>
    </source>
</reference>
<organism evidence="1 2">
    <name type="scientific">Exidia glandulosa HHB12029</name>
    <dbReference type="NCBI Taxonomy" id="1314781"/>
    <lineage>
        <taxon>Eukaryota</taxon>
        <taxon>Fungi</taxon>
        <taxon>Dikarya</taxon>
        <taxon>Basidiomycota</taxon>
        <taxon>Agaricomycotina</taxon>
        <taxon>Agaricomycetes</taxon>
        <taxon>Auriculariales</taxon>
        <taxon>Exidiaceae</taxon>
        <taxon>Exidia</taxon>
    </lineage>
</organism>
<dbReference type="InParanoid" id="A0A165JR04"/>
<evidence type="ECO:0000313" key="2">
    <source>
        <dbReference type="Proteomes" id="UP000077266"/>
    </source>
</evidence>
<accession>A0A165JR04</accession>
<name>A0A165JR04_EXIGL</name>
<keyword evidence="2" id="KW-1185">Reference proteome</keyword>
<dbReference type="EMBL" id="KV425961">
    <property type="protein sequence ID" value="KZV95208.1"/>
    <property type="molecule type" value="Genomic_DNA"/>
</dbReference>